<gene>
    <name evidence="8" type="ORF">ZIOFF_063755</name>
</gene>
<dbReference type="Proteomes" id="UP000734854">
    <property type="component" value="Unassembled WGS sequence"/>
</dbReference>
<dbReference type="InterPro" id="IPR000571">
    <property type="entry name" value="Znf_CCCH"/>
</dbReference>
<feature type="domain" description="C3H1-type" evidence="7">
    <location>
        <begin position="250"/>
        <end position="278"/>
    </location>
</feature>
<sequence length="425" mass="46830">MSSRGATSFTNAGPINLFSVKIDLICLVFSEIHRIGRHSNYIHDRDEDSNGSLSHLLRFVSALSIAGDGRMGSAVGKPAVKNYETIHIPPPGSTEVLTELARLLMEEKTRNGGGGPETAAAGDGAGVDPDPGTPNEGEKEPEKEVPTQFHKRPDCAFFMKTGTCKFGPSCRDRIRRVCLVIIGELYGLDSQVWSKSDGENAQFQKNDMGKQKGPPFKKVDKVELQTSSRRLEQEDSKITEKRSNEAISGKTGIIECKFYTTPGGCKYGNSCKYAHFPKKIEVTPIVLNFLGLPIRPGMKECPYYMRTGNCKYTVNCKYHHPNPTIATDEQGALPDCQIIGSERHIALGVSGPPAIPIPAQGTFYVPTPLTVASPSYFPEPNLHPQVFPFHSSSQFNDYQIDADEFRKAKQTTVRILDHHPKVHLQ</sequence>
<evidence type="ECO:0000313" key="9">
    <source>
        <dbReference type="Proteomes" id="UP000734854"/>
    </source>
</evidence>
<feature type="domain" description="C3H1-type" evidence="7">
    <location>
        <begin position="149"/>
        <end position="171"/>
    </location>
</feature>
<evidence type="ECO:0000256" key="4">
    <source>
        <dbReference type="ARBA" id="ARBA00023125"/>
    </source>
</evidence>
<dbReference type="GO" id="GO:0008270">
    <property type="term" value="F:zinc ion binding"/>
    <property type="evidence" value="ECO:0007669"/>
    <property type="project" value="UniProtKB-KW"/>
</dbReference>
<evidence type="ECO:0000256" key="5">
    <source>
        <dbReference type="PROSITE-ProRule" id="PRU00723"/>
    </source>
</evidence>
<feature type="domain" description="C3H1-type" evidence="7">
    <location>
        <begin position="295"/>
        <end position="323"/>
    </location>
</feature>
<dbReference type="PANTHER" id="PTHR12506:SF20">
    <property type="entry name" value="ZINC FINGER CCCH DOMAIN-CONTAINING PROTEIN 67"/>
    <property type="match status" value="1"/>
</dbReference>
<keyword evidence="2 5" id="KW-0863">Zinc-finger</keyword>
<feature type="compositionally biased region" description="Basic and acidic residues" evidence="6">
    <location>
        <begin position="136"/>
        <end position="145"/>
    </location>
</feature>
<feature type="region of interest" description="Disordered" evidence="6">
    <location>
        <begin position="109"/>
        <end position="147"/>
    </location>
</feature>
<accession>A0A8J5F2B2</accession>
<dbReference type="GO" id="GO:0003729">
    <property type="term" value="F:mRNA binding"/>
    <property type="evidence" value="ECO:0007669"/>
    <property type="project" value="TreeGrafter"/>
</dbReference>
<dbReference type="Gene3D" id="4.10.1000.10">
    <property type="entry name" value="Zinc finger, CCCH-type"/>
    <property type="match status" value="1"/>
</dbReference>
<dbReference type="SUPFAM" id="SSF90229">
    <property type="entry name" value="CCCH zinc finger"/>
    <property type="match status" value="2"/>
</dbReference>
<evidence type="ECO:0000256" key="6">
    <source>
        <dbReference type="SAM" id="MobiDB-lite"/>
    </source>
</evidence>
<dbReference type="PANTHER" id="PTHR12506">
    <property type="entry name" value="PROTEIN PHOSPHATASE RELATED"/>
    <property type="match status" value="1"/>
</dbReference>
<feature type="zinc finger region" description="C3H1-type" evidence="5">
    <location>
        <begin position="295"/>
        <end position="323"/>
    </location>
</feature>
<keyword evidence="4" id="KW-0238">DNA-binding</keyword>
<keyword evidence="9" id="KW-1185">Reference proteome</keyword>
<evidence type="ECO:0000256" key="1">
    <source>
        <dbReference type="ARBA" id="ARBA00022723"/>
    </source>
</evidence>
<dbReference type="PROSITE" id="PS50103">
    <property type="entry name" value="ZF_C3H1"/>
    <property type="match status" value="3"/>
</dbReference>
<keyword evidence="1 5" id="KW-0479">Metal-binding</keyword>
<dbReference type="EMBL" id="JACMSC010000017">
    <property type="protein sequence ID" value="KAG6480275.1"/>
    <property type="molecule type" value="Genomic_DNA"/>
</dbReference>
<organism evidence="8 9">
    <name type="scientific">Zingiber officinale</name>
    <name type="common">Ginger</name>
    <name type="synonym">Amomum zingiber</name>
    <dbReference type="NCBI Taxonomy" id="94328"/>
    <lineage>
        <taxon>Eukaryota</taxon>
        <taxon>Viridiplantae</taxon>
        <taxon>Streptophyta</taxon>
        <taxon>Embryophyta</taxon>
        <taxon>Tracheophyta</taxon>
        <taxon>Spermatophyta</taxon>
        <taxon>Magnoliopsida</taxon>
        <taxon>Liliopsida</taxon>
        <taxon>Zingiberales</taxon>
        <taxon>Zingiberaceae</taxon>
        <taxon>Zingiber</taxon>
    </lineage>
</organism>
<evidence type="ECO:0000256" key="3">
    <source>
        <dbReference type="ARBA" id="ARBA00022833"/>
    </source>
</evidence>
<dbReference type="InterPro" id="IPR036855">
    <property type="entry name" value="Znf_CCCH_sf"/>
</dbReference>
<feature type="zinc finger region" description="C3H1-type" evidence="5">
    <location>
        <begin position="149"/>
        <end position="171"/>
    </location>
</feature>
<feature type="zinc finger region" description="C3H1-type" evidence="5">
    <location>
        <begin position="250"/>
        <end position="278"/>
    </location>
</feature>
<proteinExistence type="predicted"/>
<dbReference type="GO" id="GO:0003677">
    <property type="term" value="F:DNA binding"/>
    <property type="evidence" value="ECO:0007669"/>
    <property type="project" value="UniProtKB-KW"/>
</dbReference>
<comment type="caution">
    <text evidence="8">The sequence shown here is derived from an EMBL/GenBank/DDBJ whole genome shotgun (WGS) entry which is preliminary data.</text>
</comment>
<evidence type="ECO:0000256" key="2">
    <source>
        <dbReference type="ARBA" id="ARBA00022771"/>
    </source>
</evidence>
<evidence type="ECO:0000259" key="7">
    <source>
        <dbReference type="PROSITE" id="PS50103"/>
    </source>
</evidence>
<reference evidence="8 9" key="1">
    <citation type="submission" date="2020-08" db="EMBL/GenBank/DDBJ databases">
        <title>Plant Genome Project.</title>
        <authorList>
            <person name="Zhang R.-G."/>
        </authorList>
    </citation>
    <scope>NUCLEOTIDE SEQUENCE [LARGE SCALE GENOMIC DNA]</scope>
    <source>
        <tissue evidence="8">Rhizome</tissue>
    </source>
</reference>
<evidence type="ECO:0000313" key="8">
    <source>
        <dbReference type="EMBL" id="KAG6480275.1"/>
    </source>
</evidence>
<dbReference type="AlphaFoldDB" id="A0A8J5F2B2"/>
<dbReference type="SMART" id="SM00356">
    <property type="entry name" value="ZnF_C3H1"/>
    <property type="match status" value="3"/>
</dbReference>
<protein>
    <recommendedName>
        <fullName evidence="7">C3H1-type domain-containing protein</fullName>
    </recommendedName>
</protein>
<keyword evidence="3 5" id="KW-0862">Zinc</keyword>
<dbReference type="Pfam" id="PF00642">
    <property type="entry name" value="zf-CCCH"/>
    <property type="match status" value="3"/>
</dbReference>
<name>A0A8J5F2B2_ZINOF</name>
<dbReference type="InterPro" id="IPR050974">
    <property type="entry name" value="Plant_ZF_CCCH"/>
</dbReference>
<feature type="compositionally biased region" description="Low complexity" evidence="6">
    <location>
        <begin position="118"/>
        <end position="134"/>
    </location>
</feature>